<organism evidence="2">
    <name type="scientific">Rhizophora mucronata</name>
    <name type="common">Asiatic mangrove</name>
    <dbReference type="NCBI Taxonomy" id="61149"/>
    <lineage>
        <taxon>Eukaryota</taxon>
        <taxon>Viridiplantae</taxon>
        <taxon>Streptophyta</taxon>
        <taxon>Embryophyta</taxon>
        <taxon>Tracheophyta</taxon>
        <taxon>Spermatophyta</taxon>
        <taxon>Magnoliopsida</taxon>
        <taxon>eudicotyledons</taxon>
        <taxon>Gunneridae</taxon>
        <taxon>Pentapetalae</taxon>
        <taxon>rosids</taxon>
        <taxon>fabids</taxon>
        <taxon>Malpighiales</taxon>
        <taxon>Rhizophoraceae</taxon>
        <taxon>Rhizophora</taxon>
    </lineage>
</organism>
<proteinExistence type="predicted"/>
<protein>
    <submittedName>
        <fullName evidence="2">Uncharacterized protein</fullName>
    </submittedName>
</protein>
<evidence type="ECO:0000256" key="1">
    <source>
        <dbReference type="SAM" id="Phobius"/>
    </source>
</evidence>
<name>A0A2P2Q958_RHIMU</name>
<keyword evidence="1" id="KW-1133">Transmembrane helix</keyword>
<feature type="transmembrane region" description="Helical" evidence="1">
    <location>
        <begin position="24"/>
        <end position="44"/>
    </location>
</feature>
<dbReference type="AlphaFoldDB" id="A0A2P2Q958"/>
<dbReference type="EMBL" id="GGEC01083026">
    <property type="protein sequence ID" value="MBX63510.1"/>
    <property type="molecule type" value="Transcribed_RNA"/>
</dbReference>
<keyword evidence="1" id="KW-0472">Membrane</keyword>
<accession>A0A2P2Q958</accession>
<sequence>METSKFPEFSSFQLLVLGRCSHGLVSLCAFVFWGLSFCVLVCLLRKREKSEDNAQLYR</sequence>
<reference evidence="2" key="1">
    <citation type="submission" date="2018-02" db="EMBL/GenBank/DDBJ databases">
        <title>Rhizophora mucronata_Transcriptome.</title>
        <authorList>
            <person name="Meera S.P."/>
            <person name="Sreeshan A."/>
            <person name="Augustine A."/>
        </authorList>
    </citation>
    <scope>NUCLEOTIDE SEQUENCE</scope>
    <source>
        <tissue evidence="2">Leaf</tissue>
    </source>
</reference>
<keyword evidence="1" id="KW-0812">Transmembrane</keyword>
<evidence type="ECO:0000313" key="2">
    <source>
        <dbReference type="EMBL" id="MBX63510.1"/>
    </source>
</evidence>